<dbReference type="InterPro" id="IPR013715">
    <property type="entry name" value="DUF1746"/>
</dbReference>
<sequence>MNDESASSSAANQSPTNHGDGTTVRESNDVLPVSRVRKHRERNKRMFNRKKAEFLDDILRKLDLMIYAELSTVYYMDCSFLRMVLRAIVQFFYLTPKPAIFPDPPQNRPYPVGLILGTNVFCALLHLWAVRPEAGEATRGYLHGGLLLDFVGQRGPSSKFHMIVLDALVLSLQLVMLCAFIERQSLKRALATTAVSNATTAQQDSGSSVSLTQDHDHEERGLLRSAPQELEDIELRSLSATGAAIRTNVEEAGEEVGEADERLTSTRSTHPTDAHIFDAFNSGQMIVADLHLWDTVRSQYAASMSRNREADPAHSTFSANLPGNRWFGFRMRMRVRIGGRTLGQDENE</sequence>
<evidence type="ECO:0000256" key="1">
    <source>
        <dbReference type="SAM" id="MobiDB-lite"/>
    </source>
</evidence>
<feature type="domain" description="DUF1746" evidence="2">
    <location>
        <begin position="62"/>
        <end position="176"/>
    </location>
</feature>
<dbReference type="GO" id="GO:0005783">
    <property type="term" value="C:endoplasmic reticulum"/>
    <property type="evidence" value="ECO:0007669"/>
    <property type="project" value="TreeGrafter"/>
</dbReference>
<feature type="region of interest" description="Disordered" evidence="1">
    <location>
        <begin position="1"/>
        <end position="35"/>
    </location>
</feature>
<name>A0A6A6H973_VIRVR</name>
<dbReference type="GO" id="GO:0044695">
    <property type="term" value="C:Dsc E3 ubiquitin ligase complex"/>
    <property type="evidence" value="ECO:0007669"/>
    <property type="project" value="InterPro"/>
</dbReference>
<evidence type="ECO:0000313" key="4">
    <source>
        <dbReference type="Proteomes" id="UP000800092"/>
    </source>
</evidence>
<feature type="compositionally biased region" description="Polar residues" evidence="1">
    <location>
        <begin position="1"/>
        <end position="20"/>
    </location>
</feature>
<dbReference type="OrthoDB" id="5428737at2759"/>
<feature type="region of interest" description="Disordered" evidence="1">
    <location>
        <begin position="248"/>
        <end position="267"/>
    </location>
</feature>
<dbReference type="PANTHER" id="PTHR39405">
    <property type="entry name" value="DSC E3 UBIQUITIN LIGASE COMPLEX SUBUNIT 4"/>
    <property type="match status" value="1"/>
</dbReference>
<evidence type="ECO:0000259" key="2">
    <source>
        <dbReference type="Pfam" id="PF08508"/>
    </source>
</evidence>
<dbReference type="InterPro" id="IPR038967">
    <property type="entry name" value="Dsc4-like"/>
</dbReference>
<dbReference type="AlphaFoldDB" id="A0A6A6H973"/>
<evidence type="ECO:0000313" key="3">
    <source>
        <dbReference type="EMBL" id="KAF2234429.1"/>
    </source>
</evidence>
<gene>
    <name evidence="3" type="ORF">EV356DRAFT_501638</name>
</gene>
<dbReference type="Pfam" id="PF08508">
    <property type="entry name" value="DUF1746"/>
    <property type="match status" value="1"/>
</dbReference>
<dbReference type="PANTHER" id="PTHR39405:SF1">
    <property type="entry name" value="DSC E3 UBIQUITIN LIGASE COMPLEX SUBUNIT 4"/>
    <property type="match status" value="1"/>
</dbReference>
<reference evidence="3" key="1">
    <citation type="journal article" date="2020" name="Stud. Mycol.">
        <title>101 Dothideomycetes genomes: a test case for predicting lifestyles and emergence of pathogens.</title>
        <authorList>
            <person name="Haridas S."/>
            <person name="Albert R."/>
            <person name="Binder M."/>
            <person name="Bloem J."/>
            <person name="Labutti K."/>
            <person name="Salamov A."/>
            <person name="Andreopoulos B."/>
            <person name="Baker S."/>
            <person name="Barry K."/>
            <person name="Bills G."/>
            <person name="Bluhm B."/>
            <person name="Cannon C."/>
            <person name="Castanera R."/>
            <person name="Culley D."/>
            <person name="Daum C."/>
            <person name="Ezra D."/>
            <person name="Gonzalez J."/>
            <person name="Henrissat B."/>
            <person name="Kuo A."/>
            <person name="Liang C."/>
            <person name="Lipzen A."/>
            <person name="Lutzoni F."/>
            <person name="Magnuson J."/>
            <person name="Mondo S."/>
            <person name="Nolan M."/>
            <person name="Ohm R."/>
            <person name="Pangilinan J."/>
            <person name="Park H.-J."/>
            <person name="Ramirez L."/>
            <person name="Alfaro M."/>
            <person name="Sun H."/>
            <person name="Tritt A."/>
            <person name="Yoshinaga Y."/>
            <person name="Zwiers L.-H."/>
            <person name="Turgeon B."/>
            <person name="Goodwin S."/>
            <person name="Spatafora J."/>
            <person name="Crous P."/>
            <person name="Grigoriev I."/>
        </authorList>
    </citation>
    <scope>NUCLEOTIDE SEQUENCE</scope>
    <source>
        <strain evidence="3">Tuck. ex Michener</strain>
    </source>
</reference>
<feature type="compositionally biased region" description="Basic and acidic residues" evidence="1">
    <location>
        <begin position="213"/>
        <end position="222"/>
    </location>
</feature>
<dbReference type="EMBL" id="ML991798">
    <property type="protein sequence ID" value="KAF2234429.1"/>
    <property type="molecule type" value="Genomic_DNA"/>
</dbReference>
<organism evidence="3 4">
    <name type="scientific">Viridothelium virens</name>
    <name type="common">Speckled blister lichen</name>
    <name type="synonym">Trypethelium virens</name>
    <dbReference type="NCBI Taxonomy" id="1048519"/>
    <lineage>
        <taxon>Eukaryota</taxon>
        <taxon>Fungi</taxon>
        <taxon>Dikarya</taxon>
        <taxon>Ascomycota</taxon>
        <taxon>Pezizomycotina</taxon>
        <taxon>Dothideomycetes</taxon>
        <taxon>Dothideomycetes incertae sedis</taxon>
        <taxon>Trypetheliales</taxon>
        <taxon>Trypetheliaceae</taxon>
        <taxon>Viridothelium</taxon>
    </lineage>
</organism>
<feature type="compositionally biased region" description="Polar residues" evidence="1">
    <location>
        <begin position="198"/>
        <end position="212"/>
    </location>
</feature>
<proteinExistence type="predicted"/>
<feature type="region of interest" description="Disordered" evidence="1">
    <location>
        <begin position="198"/>
        <end position="226"/>
    </location>
</feature>
<accession>A0A6A6H973</accession>
<keyword evidence="4" id="KW-1185">Reference proteome</keyword>
<protein>
    <submittedName>
        <fullName evidence="3">DUF1746-domain-containing protein</fullName>
    </submittedName>
</protein>
<dbReference type="Proteomes" id="UP000800092">
    <property type="component" value="Unassembled WGS sequence"/>
</dbReference>
<dbReference type="GO" id="GO:0032933">
    <property type="term" value="P:SREBP signaling pathway"/>
    <property type="evidence" value="ECO:0007669"/>
    <property type="project" value="InterPro"/>
</dbReference>